<reference evidence="1 2" key="1">
    <citation type="submission" date="2018-03" db="EMBL/GenBank/DDBJ databases">
        <title>The ancient ancestry and fast evolution of plastids.</title>
        <authorList>
            <person name="Moore K.R."/>
            <person name="Magnabosco C."/>
            <person name="Momper L."/>
            <person name="Gold D.A."/>
            <person name="Bosak T."/>
            <person name="Fournier G.P."/>
        </authorList>
    </citation>
    <scope>NUCLEOTIDE SEQUENCE [LARGE SCALE GENOMIC DNA]</scope>
    <source>
        <strain evidence="1 2">CCALA 016</strain>
    </source>
</reference>
<proteinExistence type="predicted"/>
<organism evidence="1 2">
    <name type="scientific">Aphanothece hegewaldii CCALA 016</name>
    <dbReference type="NCBI Taxonomy" id="2107694"/>
    <lineage>
        <taxon>Bacteria</taxon>
        <taxon>Bacillati</taxon>
        <taxon>Cyanobacteriota</taxon>
        <taxon>Cyanophyceae</taxon>
        <taxon>Oscillatoriophycideae</taxon>
        <taxon>Chroococcales</taxon>
        <taxon>Aphanothecaceae</taxon>
        <taxon>Aphanothece</taxon>
    </lineage>
</organism>
<dbReference type="OrthoDB" id="462201at2"/>
<reference evidence="1 2" key="2">
    <citation type="submission" date="2018-03" db="EMBL/GenBank/DDBJ databases">
        <authorList>
            <person name="Keele B.F."/>
        </authorList>
    </citation>
    <scope>NUCLEOTIDE SEQUENCE [LARGE SCALE GENOMIC DNA]</scope>
    <source>
        <strain evidence="1 2">CCALA 016</strain>
    </source>
</reference>
<evidence type="ECO:0000313" key="1">
    <source>
        <dbReference type="EMBL" id="PSF34460.1"/>
    </source>
</evidence>
<dbReference type="RefSeq" id="WP_106458443.1">
    <property type="nucleotide sequence ID" value="NZ_PXOH01000026.1"/>
</dbReference>
<name>A0A2T1LTN7_9CHRO</name>
<gene>
    <name evidence="1" type="ORF">C7H19_18700</name>
</gene>
<keyword evidence="2" id="KW-1185">Reference proteome</keyword>
<dbReference type="Proteomes" id="UP000239001">
    <property type="component" value="Unassembled WGS sequence"/>
</dbReference>
<accession>A0A2T1LTN7</accession>
<dbReference type="EMBL" id="PXOH01000026">
    <property type="protein sequence ID" value="PSF34460.1"/>
    <property type="molecule type" value="Genomic_DNA"/>
</dbReference>
<dbReference type="AlphaFoldDB" id="A0A2T1LTN7"/>
<sequence>MNTQKQIYQIFQDDSNKIKIQSLNILQPQKDTNHVQRRQQQRAINKIMIQIALLYGRKQYNKGAVIYTLSDRILEKTPYYKFGNTLRGLRVVCRHGLPNPQILTAYWHNKTINRVRG</sequence>
<evidence type="ECO:0000313" key="2">
    <source>
        <dbReference type="Proteomes" id="UP000239001"/>
    </source>
</evidence>
<protein>
    <submittedName>
        <fullName evidence="1">Uncharacterized protein</fullName>
    </submittedName>
</protein>
<comment type="caution">
    <text evidence="1">The sequence shown here is derived from an EMBL/GenBank/DDBJ whole genome shotgun (WGS) entry which is preliminary data.</text>
</comment>